<name>A0A0D2A431_9PEZI</name>
<evidence type="ECO:0000313" key="8">
    <source>
        <dbReference type="Proteomes" id="UP000053259"/>
    </source>
</evidence>
<evidence type="ECO:0000256" key="4">
    <source>
        <dbReference type="PROSITE-ProRule" id="PRU01006"/>
    </source>
</evidence>
<dbReference type="Proteomes" id="UP000053259">
    <property type="component" value="Unassembled WGS sequence"/>
</dbReference>
<accession>A0A0D2A431</accession>
<dbReference type="InParanoid" id="A0A0D2A431"/>
<evidence type="ECO:0000313" key="7">
    <source>
        <dbReference type="EMBL" id="KIW01230.1"/>
    </source>
</evidence>
<organism evidence="7 8">
    <name type="scientific">Verruconis gallopava</name>
    <dbReference type="NCBI Taxonomy" id="253628"/>
    <lineage>
        <taxon>Eukaryota</taxon>
        <taxon>Fungi</taxon>
        <taxon>Dikarya</taxon>
        <taxon>Ascomycota</taxon>
        <taxon>Pezizomycotina</taxon>
        <taxon>Dothideomycetes</taxon>
        <taxon>Pleosporomycetidae</taxon>
        <taxon>Venturiales</taxon>
        <taxon>Sympoventuriaceae</taxon>
        <taxon>Verruconis</taxon>
    </lineage>
</organism>
<dbReference type="EMBL" id="KN847556">
    <property type="protein sequence ID" value="KIW01230.1"/>
    <property type="molecule type" value="Genomic_DNA"/>
</dbReference>
<dbReference type="STRING" id="253628.A0A0D2A431"/>
<dbReference type="GO" id="GO:0012505">
    <property type="term" value="C:endomembrane system"/>
    <property type="evidence" value="ECO:0007669"/>
    <property type="project" value="UniProtKB-SubCell"/>
</dbReference>
<feature type="compositionally biased region" description="Acidic residues" evidence="5">
    <location>
        <begin position="454"/>
        <end position="465"/>
    </location>
</feature>
<reference evidence="7 8" key="1">
    <citation type="submission" date="2015-01" db="EMBL/GenBank/DDBJ databases">
        <title>The Genome Sequence of Ochroconis gallopava CBS43764.</title>
        <authorList>
            <consortium name="The Broad Institute Genomics Platform"/>
            <person name="Cuomo C."/>
            <person name="de Hoog S."/>
            <person name="Gorbushina A."/>
            <person name="Stielow B."/>
            <person name="Teixiera M."/>
            <person name="Abouelleil A."/>
            <person name="Chapman S.B."/>
            <person name="Priest M."/>
            <person name="Young S.K."/>
            <person name="Wortman J."/>
            <person name="Nusbaum C."/>
            <person name="Birren B."/>
        </authorList>
    </citation>
    <scope>NUCLEOTIDE SEQUENCE [LARGE SCALE GENOMIC DNA]</scope>
    <source>
        <strain evidence="7 8">CBS 43764</strain>
    </source>
</reference>
<dbReference type="InterPro" id="IPR032914">
    <property type="entry name" value="Vam6/VPS39/TRAP1"/>
</dbReference>
<comment type="subcellular location">
    <subcellularLocation>
        <location evidence="1">Endomembrane system</location>
        <topology evidence="1">Peripheral membrane protein</topology>
    </subcellularLocation>
</comment>
<evidence type="ECO:0000256" key="5">
    <source>
        <dbReference type="SAM" id="MobiDB-lite"/>
    </source>
</evidence>
<feature type="domain" description="CNH" evidence="6">
    <location>
        <begin position="18"/>
        <end position="342"/>
    </location>
</feature>
<dbReference type="PANTHER" id="PTHR12894">
    <property type="entry name" value="CNH DOMAIN CONTAINING"/>
    <property type="match status" value="1"/>
</dbReference>
<dbReference type="PROSITE" id="PS50236">
    <property type="entry name" value="CHCR"/>
    <property type="match status" value="1"/>
</dbReference>
<dbReference type="AlphaFoldDB" id="A0A0D2A431"/>
<dbReference type="RefSeq" id="XP_016211099.1">
    <property type="nucleotide sequence ID" value="XM_016361023.1"/>
</dbReference>
<feature type="region of interest" description="Disordered" evidence="5">
    <location>
        <begin position="48"/>
        <end position="71"/>
    </location>
</feature>
<proteinExistence type="inferred from homology"/>
<dbReference type="InterPro" id="IPR019452">
    <property type="entry name" value="VPS39/TGF_beta_rcpt-assoc_1"/>
</dbReference>
<dbReference type="GO" id="GO:0000329">
    <property type="term" value="C:fungal-type vacuole membrane"/>
    <property type="evidence" value="ECO:0007669"/>
    <property type="project" value="TreeGrafter"/>
</dbReference>
<dbReference type="GO" id="GO:0006886">
    <property type="term" value="P:intracellular protein transport"/>
    <property type="evidence" value="ECO:0007669"/>
    <property type="project" value="UniProtKB-UniRule"/>
</dbReference>
<dbReference type="GO" id="GO:0006914">
    <property type="term" value="P:autophagy"/>
    <property type="evidence" value="ECO:0007669"/>
    <property type="project" value="TreeGrafter"/>
</dbReference>
<feature type="region of interest" description="Disordered" evidence="5">
    <location>
        <begin position="451"/>
        <end position="525"/>
    </location>
</feature>
<feature type="repeat" description="CHCR" evidence="4">
    <location>
        <begin position="734"/>
        <end position="917"/>
    </location>
</feature>
<keyword evidence="8" id="KW-1185">Reference proteome</keyword>
<dbReference type="Pfam" id="PF10367">
    <property type="entry name" value="zf-Vps39_C"/>
    <property type="match status" value="1"/>
</dbReference>
<keyword evidence="2" id="KW-0472">Membrane</keyword>
<dbReference type="Pfam" id="PF10366">
    <property type="entry name" value="Vps39_1"/>
    <property type="match status" value="1"/>
</dbReference>
<evidence type="ECO:0000259" key="6">
    <source>
        <dbReference type="PROSITE" id="PS50219"/>
    </source>
</evidence>
<dbReference type="GO" id="GO:0034058">
    <property type="term" value="P:endosomal vesicle fusion"/>
    <property type="evidence" value="ECO:0007669"/>
    <property type="project" value="TreeGrafter"/>
</dbReference>
<comment type="similarity">
    <text evidence="3">Belongs to the VAM6/VPS39 family.</text>
</comment>
<dbReference type="VEuPathDB" id="FungiDB:PV09_07273"/>
<dbReference type="Pfam" id="PF00780">
    <property type="entry name" value="CNH"/>
    <property type="match status" value="1"/>
</dbReference>
<evidence type="ECO:0000256" key="3">
    <source>
        <dbReference type="ARBA" id="ARBA00038201"/>
    </source>
</evidence>
<protein>
    <recommendedName>
        <fullName evidence="6">CNH domain-containing protein</fullName>
    </recommendedName>
</protein>
<gene>
    <name evidence="7" type="ORF">PV09_07273</name>
</gene>
<evidence type="ECO:0000256" key="2">
    <source>
        <dbReference type="ARBA" id="ARBA00023136"/>
    </source>
</evidence>
<dbReference type="HOGENOM" id="CLU_004190_1_1_1"/>
<dbReference type="InterPro" id="IPR001180">
    <property type="entry name" value="CNH_dom"/>
</dbReference>
<dbReference type="OrthoDB" id="5325112at2759"/>
<dbReference type="InterPro" id="IPR019453">
    <property type="entry name" value="VPS39/TGFA1_Znf"/>
</dbReference>
<evidence type="ECO:0000256" key="1">
    <source>
        <dbReference type="ARBA" id="ARBA00004184"/>
    </source>
</evidence>
<dbReference type="PROSITE" id="PS50219">
    <property type="entry name" value="CNH"/>
    <property type="match status" value="1"/>
</dbReference>
<dbReference type="GeneID" id="27315246"/>
<sequence length="1053" mass="118277">MLSAFTARPIVELKQRDKSKIESILAYGDKLLVGLNTGSLRIYRVNEIPETETGPHDGATNGDEEDAPRPKVRPVDLLREEEKFSRKPIQQLAIIKEVGILVSLSDNYVSIHELQTYALQERLEQTKGAATFAITSNIVKDPTSGIPDIVSRLAVAVKRRIMIWSWQAMELSHDVTEITMSAAVKSLHWATGTKMIVGLDPGFFMVDAESKEVTDIIKPSSADEAAGQTGTRFGAVSSTGMSYVGMGGWVPRPMATRLGEGEMLLAKDVNTLFIDLDGKALDKRQVPWSQAPETIAYSYPYLLALQSPSKGVLEVRNPDTLSLLQSVNVPNANLLHVPQPNISLAHAGKGFLVASDRVVWRMEALDYESQLDVLTEQGRYDEAVSLLGMLEDTLLKDKTGRLREIQMLKAQSLFEARRYHDALDLFSKAKSPPARVIALYPRSIAGDLSKIQEDEVEEADVDEEKSDMTKSTPSSPKVVPQGSIGRSMFGRLMAEQKKSDSDTSSVKNGKAGDVSETMSVKGKAIETTPASDKALEGKDLDRAVNALFGFLAQSRVDLQKYLKPDGTLHHELPPPEERPKNYRPPFFEYIQIEGDDTKDVNWSEELLDVAKLVDTTLFRAYMLKQPRLIGSLFRINNFCDPLVVRDKLDETGRYAELIDFLHGKKLHREALEVLARFGKSEAGDTDIPEELKGPRRTIGYLQQLPPEMIDIILEFAEWPLKSQPEEGMQIFLADTENAETLPRHRVVEFLQGIDANLAVRYLEHIIFELNDLTPDFHQRLIDLYLDRLREKDGFDSEELRLDWRTRLEKILKSSSQYHRGRVFGRLPADDPDFYEARAIVLSKMGNHKQALQIYVFQIQDYDKAEEYCNEQYLLSTKSPTPSTGGPTNLTISTDIMDDAVEPSIYHTLLSLYLQPPPPHKPNWIPALDLLSKHGARLPASSTLEIIPSTLPVKDLESYFRGRIRSANSTLNEERIVARLRGVEKVRTEENLLEKRNRAFKIDEERVCGVCYKRFGGSAIRVWPDGRVTHYGCMRNSLGSGTKSGRAPVRRLFS</sequence>
<dbReference type="InterPro" id="IPR000547">
    <property type="entry name" value="Clathrin_H-chain/VPS_repeat"/>
</dbReference>
<dbReference type="PANTHER" id="PTHR12894:SF49">
    <property type="entry name" value="VAM6_VPS39-LIKE PROTEIN"/>
    <property type="match status" value="1"/>
</dbReference>